<dbReference type="EMBL" id="MN241318">
    <property type="protein sequence ID" value="QEP29496.1"/>
    <property type="molecule type" value="Genomic_DNA"/>
</dbReference>
<name>A0A5C2H243_9CAUD</name>
<evidence type="ECO:0000313" key="3">
    <source>
        <dbReference type="EMBL" id="QEP29496.1"/>
    </source>
</evidence>
<evidence type="ECO:0000256" key="1">
    <source>
        <dbReference type="ARBA" id="ARBA00022634"/>
    </source>
</evidence>
<feature type="domain" description="Deoxynucleoside kinase" evidence="2">
    <location>
        <begin position="5"/>
        <end position="209"/>
    </location>
</feature>
<dbReference type="SUPFAM" id="SSF52540">
    <property type="entry name" value="P-loop containing nucleoside triphosphate hydrolases"/>
    <property type="match status" value="1"/>
</dbReference>
<dbReference type="CDD" id="cd01673">
    <property type="entry name" value="dNK"/>
    <property type="match status" value="1"/>
</dbReference>
<accession>A0A5C2H243</accession>
<dbReference type="PANTHER" id="PTHR10513:SF35">
    <property type="entry name" value="DEOXYADENOSINE KINASE"/>
    <property type="match status" value="1"/>
</dbReference>
<dbReference type="Pfam" id="PF01712">
    <property type="entry name" value="dNK"/>
    <property type="match status" value="1"/>
</dbReference>
<dbReference type="Gene3D" id="3.40.50.300">
    <property type="entry name" value="P-loop containing nucleotide triphosphate hydrolases"/>
    <property type="match status" value="1"/>
</dbReference>
<organism evidence="3 4">
    <name type="scientific">Enterococcus phage PEf771</name>
    <dbReference type="NCBI Taxonomy" id="2601638"/>
    <lineage>
        <taxon>Viruses</taxon>
        <taxon>Duplodnaviria</taxon>
        <taxon>Heunggongvirae</taxon>
        <taxon>Uroviricota</taxon>
        <taxon>Caudoviricetes</taxon>
        <taxon>Herelleviridae</taxon>
        <taxon>Brockvirinae</taxon>
        <taxon>Schiekvirus</taxon>
        <taxon>Schiekvirus Pef771</taxon>
    </lineage>
</organism>
<protein>
    <submittedName>
        <fullName evidence="3">Deoxyguanosine kinase</fullName>
    </submittedName>
</protein>
<dbReference type="GO" id="GO:0071897">
    <property type="term" value="P:DNA biosynthetic process"/>
    <property type="evidence" value="ECO:0007669"/>
    <property type="project" value="UniProtKB-KW"/>
</dbReference>
<evidence type="ECO:0000259" key="2">
    <source>
        <dbReference type="Pfam" id="PF01712"/>
    </source>
</evidence>
<keyword evidence="4" id="KW-1185">Reference proteome</keyword>
<dbReference type="GO" id="GO:0019136">
    <property type="term" value="F:deoxynucleoside kinase activity"/>
    <property type="evidence" value="ECO:0007669"/>
    <property type="project" value="TreeGrafter"/>
</dbReference>
<dbReference type="InterPro" id="IPR027417">
    <property type="entry name" value="P-loop_NTPase"/>
</dbReference>
<evidence type="ECO:0000313" key="4">
    <source>
        <dbReference type="Proteomes" id="UP000322060"/>
    </source>
</evidence>
<keyword evidence="3" id="KW-0418">Kinase</keyword>
<keyword evidence="1" id="KW-0237">DNA synthesis</keyword>
<proteinExistence type="predicted"/>
<dbReference type="InterPro" id="IPR031314">
    <property type="entry name" value="DNK_dom"/>
</dbReference>
<keyword evidence="3" id="KW-0808">Transferase</keyword>
<dbReference type="PANTHER" id="PTHR10513">
    <property type="entry name" value="DEOXYNUCLEOSIDE KINASE"/>
    <property type="match status" value="1"/>
</dbReference>
<sequence>MVMIITLAGVIGVGKSSMTEILANLLNTKAVYEPVEENPMLELFYQDKAKYGLLFQIDMLSKRFEMIQEAMSVDNGILDRSIFEDSIFLDQLVQEGHVTEMEQGVYHRLLNRMLKELEPLPKKTPDLMIVLNCSFEEEIKRINARAREFEKVEEGTELYEYFKRHHENYQNWLQKDMGFPKIVLDVTDKDFVNDKGDRVYLLTIILSKLCEVGALSTVDTVKCLCELNGLPWCKDHATQVALKLYNRLEGKLPFHELSKFTDNQDLYTLEKAI</sequence>
<dbReference type="Proteomes" id="UP000322060">
    <property type="component" value="Segment"/>
</dbReference>
<dbReference type="InterPro" id="IPR050566">
    <property type="entry name" value="Deoxyribonucleoside_kinase"/>
</dbReference>
<reference evidence="3 4" key="1">
    <citation type="submission" date="2019-07" db="EMBL/GenBank/DDBJ databases">
        <title>Characteristics and whole genome analysis of the Enterococcus faecalis phage PEf771.</title>
        <authorList>
            <person name="Xiang Y."/>
            <person name="Ji X."/>
            <person name="Wei Y."/>
            <person name="Song F."/>
            <person name="Li W."/>
            <person name="Yang X."/>
        </authorList>
    </citation>
    <scope>NUCLEOTIDE SEQUENCE [LARGE SCALE GENOMIC DNA]</scope>
</reference>
<gene>
    <name evidence="3" type="ORF">PEf771_79</name>
</gene>